<dbReference type="PIRSF" id="PIRSF000097">
    <property type="entry name" value="AKR"/>
    <property type="match status" value="1"/>
</dbReference>
<evidence type="ECO:0000313" key="8">
    <source>
        <dbReference type="Proteomes" id="UP000046395"/>
    </source>
</evidence>
<dbReference type="Proteomes" id="UP000046395">
    <property type="component" value="Unassembled WGS sequence"/>
</dbReference>
<reference evidence="9" key="1">
    <citation type="submission" date="2019-12" db="UniProtKB">
        <authorList>
            <consortium name="WormBaseParasite"/>
        </authorList>
    </citation>
    <scope>IDENTIFICATION</scope>
</reference>
<name>A0A5S6Q9K9_TRIMR</name>
<feature type="site" description="Lowers pKa of active site Tyr" evidence="6">
    <location>
        <position position="78"/>
    </location>
</feature>
<evidence type="ECO:0000313" key="9">
    <source>
        <dbReference type="WBParaSite" id="TMUE_1000003929.1"/>
    </source>
</evidence>
<dbReference type="PANTHER" id="PTHR11732">
    <property type="entry name" value="ALDO/KETO REDUCTASE"/>
    <property type="match status" value="1"/>
</dbReference>
<evidence type="ECO:0000256" key="1">
    <source>
        <dbReference type="ARBA" id="ARBA00007905"/>
    </source>
</evidence>
<dbReference type="STRING" id="70415.A0A5S6Q9K9"/>
<dbReference type="WBParaSite" id="TMUE_1000003929.1">
    <property type="protein sequence ID" value="TMUE_1000003929.1"/>
    <property type="gene ID" value="WBGene00294632"/>
</dbReference>
<evidence type="ECO:0000256" key="6">
    <source>
        <dbReference type="PIRSR" id="PIRSR000097-3"/>
    </source>
</evidence>
<dbReference type="AlphaFoldDB" id="A0A5S6Q9K9"/>
<keyword evidence="8" id="KW-1185">Reference proteome</keyword>
<dbReference type="PROSITE" id="PS00062">
    <property type="entry name" value="ALDOKETO_REDUCTASE_2"/>
    <property type="match status" value="1"/>
</dbReference>
<dbReference type="SUPFAM" id="SSF51430">
    <property type="entry name" value="NAD(P)-linked oxidoreductase"/>
    <property type="match status" value="1"/>
</dbReference>
<dbReference type="InterPro" id="IPR036812">
    <property type="entry name" value="NAD(P)_OxRdtase_dom_sf"/>
</dbReference>
<dbReference type="PRINTS" id="PR00069">
    <property type="entry name" value="ALDKETRDTASE"/>
</dbReference>
<dbReference type="PROSITE" id="PS00798">
    <property type="entry name" value="ALDOKETO_REDUCTASE_1"/>
    <property type="match status" value="1"/>
</dbReference>
<dbReference type="GO" id="GO:0016491">
    <property type="term" value="F:oxidoreductase activity"/>
    <property type="evidence" value="ECO:0007669"/>
    <property type="project" value="UniProtKB-KW"/>
</dbReference>
<keyword evidence="3" id="KW-0560">Oxidoreductase</keyword>
<feature type="active site" description="Proton donor" evidence="4">
    <location>
        <position position="49"/>
    </location>
</feature>
<dbReference type="InterPro" id="IPR018170">
    <property type="entry name" value="Aldo/ket_reductase_CS"/>
</dbReference>
<dbReference type="InterPro" id="IPR023210">
    <property type="entry name" value="NADP_OxRdtase_dom"/>
</dbReference>
<keyword evidence="2" id="KW-0521">NADP</keyword>
<evidence type="ECO:0000259" key="7">
    <source>
        <dbReference type="Pfam" id="PF00248"/>
    </source>
</evidence>
<feature type="domain" description="NADP-dependent oxidoreductase" evidence="7">
    <location>
        <begin position="16"/>
        <end position="292"/>
    </location>
</feature>
<feature type="binding site" evidence="5">
    <location>
        <position position="111"/>
    </location>
    <ligand>
        <name>substrate</name>
    </ligand>
</feature>
<sequence length="321" mass="36570">MSNFLVLHNDVRMPSIGYGTYTMSGDELRTCLDTALQVGYRHIDTACIYNNEDIVGEVVSNWLTSGRLKREELFITTKLPGYCHRKEDVEPALLESLQKLKLKYVDLYLIHSPMGLVRGTNGTYAKVNGQVVVDVVNHLETWKAMEDVYRKGLTRSIGLSNFNLLQMERIIGNCSIKPHNLQSECHIYWPQHELKAFCVKHKISFTAYGPLGAPYRQTPVEQGGKQSHIPLQDPVVQSIASKLGRSPAQVLLKWLLQRQIAVIPRSRQEHRIRENFQLSDFTLDDSDMAALSNVTTTCQLFQFVWAANHPDHPNTTLVQYF</sequence>
<dbReference type="PROSITE" id="PS00063">
    <property type="entry name" value="ALDOKETO_REDUCTASE_3"/>
    <property type="match status" value="1"/>
</dbReference>
<protein>
    <submittedName>
        <fullName evidence="9">Aldo_ket_red domain-containing protein</fullName>
    </submittedName>
</protein>
<dbReference type="Pfam" id="PF00248">
    <property type="entry name" value="Aldo_ket_red"/>
    <property type="match status" value="1"/>
</dbReference>
<proteinExistence type="inferred from homology"/>
<dbReference type="FunFam" id="3.20.20.100:FF:000006">
    <property type="entry name" value="Aldo-keto reductase family 1 member A1"/>
    <property type="match status" value="1"/>
</dbReference>
<evidence type="ECO:0000256" key="4">
    <source>
        <dbReference type="PIRSR" id="PIRSR000097-1"/>
    </source>
</evidence>
<evidence type="ECO:0000256" key="3">
    <source>
        <dbReference type="ARBA" id="ARBA00023002"/>
    </source>
</evidence>
<dbReference type="InterPro" id="IPR020471">
    <property type="entry name" value="AKR"/>
</dbReference>
<comment type="similarity">
    <text evidence="1">Belongs to the aldo/keto reductase family.</text>
</comment>
<evidence type="ECO:0000256" key="5">
    <source>
        <dbReference type="PIRSR" id="PIRSR000097-2"/>
    </source>
</evidence>
<evidence type="ECO:0000256" key="2">
    <source>
        <dbReference type="ARBA" id="ARBA00022857"/>
    </source>
</evidence>
<organism evidence="8 9">
    <name type="scientific">Trichuris muris</name>
    <name type="common">Mouse whipworm</name>
    <dbReference type="NCBI Taxonomy" id="70415"/>
    <lineage>
        <taxon>Eukaryota</taxon>
        <taxon>Metazoa</taxon>
        <taxon>Ecdysozoa</taxon>
        <taxon>Nematoda</taxon>
        <taxon>Enoplea</taxon>
        <taxon>Dorylaimia</taxon>
        <taxon>Trichinellida</taxon>
        <taxon>Trichuridae</taxon>
        <taxon>Trichuris</taxon>
    </lineage>
</organism>
<accession>A0A5S6Q9K9</accession>
<dbReference type="Gene3D" id="3.20.20.100">
    <property type="entry name" value="NADP-dependent oxidoreductase domain"/>
    <property type="match status" value="1"/>
</dbReference>